<dbReference type="InterPro" id="IPR002401">
    <property type="entry name" value="Cyt_P450_E_grp-I"/>
</dbReference>
<comment type="cofactor">
    <cofactor evidence="1 9">
        <name>heme</name>
        <dbReference type="ChEBI" id="CHEBI:30413"/>
    </cofactor>
</comment>
<dbReference type="PANTHER" id="PTHR24305">
    <property type="entry name" value="CYTOCHROME P450"/>
    <property type="match status" value="1"/>
</dbReference>
<sequence length="255" mass="28378">MSRLLRANMATSEEDKLPDHELLGQTSTFIFAGTDTTSTALAHTFHLLAEHPAVQEKLQREIRDARARHGDIPFDALMELPYLDAVCRETLRLYPPVSFVIRSVRQDVVLPLSAPVRGIDGRMMHDVPLAKNSKVVIGMLASNRNPALWGKDSYEWKPERWLSPLPKTVTDARIPGIYSNLLTFIGGGRACIGFKFSELEMKVVLTVLLECLTFSLSDKAVVWNHASVQYPTVGWTSAKAELPLVVEFSGKLHVG</sequence>
<dbReference type="GO" id="GO:0005506">
    <property type="term" value="F:iron ion binding"/>
    <property type="evidence" value="ECO:0007669"/>
    <property type="project" value="InterPro"/>
</dbReference>
<evidence type="ECO:0000256" key="6">
    <source>
        <dbReference type="ARBA" id="ARBA00023002"/>
    </source>
</evidence>
<dbReference type="InterPro" id="IPR036396">
    <property type="entry name" value="Cyt_P450_sf"/>
</dbReference>
<dbReference type="GO" id="GO:0016705">
    <property type="term" value="F:oxidoreductase activity, acting on paired donors, with incorporation or reduction of molecular oxygen"/>
    <property type="evidence" value="ECO:0007669"/>
    <property type="project" value="InterPro"/>
</dbReference>
<dbReference type="Proteomes" id="UP000092993">
    <property type="component" value="Unassembled WGS sequence"/>
</dbReference>
<evidence type="ECO:0000256" key="1">
    <source>
        <dbReference type="ARBA" id="ARBA00001971"/>
    </source>
</evidence>
<keyword evidence="4 9" id="KW-0349">Heme</keyword>
<dbReference type="Gene3D" id="1.10.630.10">
    <property type="entry name" value="Cytochrome P450"/>
    <property type="match status" value="1"/>
</dbReference>
<feature type="binding site" description="axial binding residue" evidence="9">
    <location>
        <position position="191"/>
    </location>
    <ligand>
        <name>heme</name>
        <dbReference type="ChEBI" id="CHEBI:30413"/>
    </ligand>
    <ligandPart>
        <name>Fe</name>
        <dbReference type="ChEBI" id="CHEBI:18248"/>
    </ligandPart>
</feature>
<reference evidence="10 11" key="1">
    <citation type="submission" date="2016-03" db="EMBL/GenBank/DDBJ databases">
        <title>Whole genome sequencing of Grifola frondosa 9006-11.</title>
        <authorList>
            <person name="Min B."/>
            <person name="Park H."/>
            <person name="Kim J.-G."/>
            <person name="Cho H."/>
            <person name="Oh Y.-L."/>
            <person name="Kong W.-S."/>
            <person name="Choi I.-G."/>
        </authorList>
    </citation>
    <scope>NUCLEOTIDE SEQUENCE [LARGE SCALE GENOMIC DNA]</scope>
    <source>
        <strain evidence="10 11">9006-11</strain>
    </source>
</reference>
<evidence type="ECO:0000256" key="9">
    <source>
        <dbReference type="PIRSR" id="PIRSR602401-1"/>
    </source>
</evidence>
<dbReference type="PRINTS" id="PR00385">
    <property type="entry name" value="P450"/>
</dbReference>
<evidence type="ECO:0008006" key="12">
    <source>
        <dbReference type="Google" id="ProtNLM"/>
    </source>
</evidence>
<dbReference type="PRINTS" id="PR00463">
    <property type="entry name" value="EP450I"/>
</dbReference>
<comment type="caution">
    <text evidence="10">The sequence shown here is derived from an EMBL/GenBank/DDBJ whole genome shotgun (WGS) entry which is preliminary data.</text>
</comment>
<evidence type="ECO:0000256" key="4">
    <source>
        <dbReference type="ARBA" id="ARBA00022617"/>
    </source>
</evidence>
<comment type="similarity">
    <text evidence="3">Belongs to the cytochrome P450 family.</text>
</comment>
<evidence type="ECO:0000256" key="2">
    <source>
        <dbReference type="ARBA" id="ARBA00005179"/>
    </source>
</evidence>
<dbReference type="OrthoDB" id="1470350at2759"/>
<evidence type="ECO:0000256" key="7">
    <source>
        <dbReference type="ARBA" id="ARBA00023004"/>
    </source>
</evidence>
<keyword evidence="7 9" id="KW-0408">Iron</keyword>
<organism evidence="10 11">
    <name type="scientific">Grifola frondosa</name>
    <name type="common">Maitake</name>
    <name type="synonym">Polyporus frondosus</name>
    <dbReference type="NCBI Taxonomy" id="5627"/>
    <lineage>
        <taxon>Eukaryota</taxon>
        <taxon>Fungi</taxon>
        <taxon>Dikarya</taxon>
        <taxon>Basidiomycota</taxon>
        <taxon>Agaricomycotina</taxon>
        <taxon>Agaricomycetes</taxon>
        <taxon>Polyporales</taxon>
        <taxon>Grifolaceae</taxon>
        <taxon>Grifola</taxon>
    </lineage>
</organism>
<keyword evidence="5 9" id="KW-0479">Metal-binding</keyword>
<keyword evidence="6" id="KW-0560">Oxidoreductase</keyword>
<dbReference type="PANTHER" id="PTHR24305:SF166">
    <property type="entry name" value="CYTOCHROME P450 12A4, MITOCHONDRIAL-RELATED"/>
    <property type="match status" value="1"/>
</dbReference>
<dbReference type="SUPFAM" id="SSF48264">
    <property type="entry name" value="Cytochrome P450"/>
    <property type="match status" value="1"/>
</dbReference>
<keyword evidence="8" id="KW-0503">Monooxygenase</keyword>
<evidence type="ECO:0000256" key="5">
    <source>
        <dbReference type="ARBA" id="ARBA00022723"/>
    </source>
</evidence>
<evidence type="ECO:0000256" key="3">
    <source>
        <dbReference type="ARBA" id="ARBA00010617"/>
    </source>
</evidence>
<dbReference type="AlphaFoldDB" id="A0A1C7M7J3"/>
<dbReference type="Pfam" id="PF00067">
    <property type="entry name" value="p450"/>
    <property type="match status" value="1"/>
</dbReference>
<gene>
    <name evidence="10" type="ORF">A0H81_06941</name>
</gene>
<dbReference type="EMBL" id="LUGG01000007">
    <property type="protein sequence ID" value="OBZ72802.1"/>
    <property type="molecule type" value="Genomic_DNA"/>
</dbReference>
<dbReference type="InterPro" id="IPR050121">
    <property type="entry name" value="Cytochrome_P450_monoxygenase"/>
</dbReference>
<dbReference type="OMA" id="YHEVIRE"/>
<name>A0A1C7M7J3_GRIFR</name>
<evidence type="ECO:0000313" key="10">
    <source>
        <dbReference type="EMBL" id="OBZ72802.1"/>
    </source>
</evidence>
<evidence type="ECO:0000313" key="11">
    <source>
        <dbReference type="Proteomes" id="UP000092993"/>
    </source>
</evidence>
<protein>
    <recommendedName>
        <fullName evidence="12">Cytochrome P450</fullName>
    </recommendedName>
</protein>
<evidence type="ECO:0000256" key="8">
    <source>
        <dbReference type="ARBA" id="ARBA00023033"/>
    </source>
</evidence>
<proteinExistence type="inferred from homology"/>
<dbReference type="InterPro" id="IPR001128">
    <property type="entry name" value="Cyt_P450"/>
</dbReference>
<accession>A0A1C7M7J3</accession>
<dbReference type="GO" id="GO:0004497">
    <property type="term" value="F:monooxygenase activity"/>
    <property type="evidence" value="ECO:0007669"/>
    <property type="project" value="UniProtKB-KW"/>
</dbReference>
<dbReference type="GO" id="GO:0020037">
    <property type="term" value="F:heme binding"/>
    <property type="evidence" value="ECO:0007669"/>
    <property type="project" value="InterPro"/>
</dbReference>
<comment type="pathway">
    <text evidence="2">Secondary metabolite biosynthesis.</text>
</comment>
<keyword evidence="11" id="KW-1185">Reference proteome</keyword>
<dbReference type="STRING" id="5627.A0A1C7M7J3"/>